<name>A0A9K3L5F3_9STRA</name>
<feature type="compositionally biased region" description="Basic residues" evidence="1">
    <location>
        <begin position="1007"/>
        <end position="1016"/>
    </location>
</feature>
<dbReference type="PROSITE" id="PS50106">
    <property type="entry name" value="PDZ"/>
    <property type="match status" value="1"/>
</dbReference>
<dbReference type="CDD" id="cd00136">
    <property type="entry name" value="PDZ_canonical"/>
    <property type="match status" value="1"/>
</dbReference>
<feature type="compositionally biased region" description="Polar residues" evidence="1">
    <location>
        <begin position="43"/>
        <end position="65"/>
    </location>
</feature>
<sequence length="1016" mass="112301">MEETGVVTPPGAARTARNRVFKTFPRPQEDQEEIMDDRRDPSTPATFPSQNKKNDSPDTAPSTASEADEDGLRGPPPLRSKERRVNITMAPNPTASQPNIRTQNDTLLDRKPSPQDDEERTTDNDLPFDQASDAAARDTSTTSSTTAAMGVASVRPSGGYYHQAMSPLRNTHLSYLNNSNLSPVSTRFESIWMSSPEASPDRPEMVCSTEKATGSVQERTAPPSNQLPFIKKHVGKIDEFDERNGRFVVPTPRYSDPQPWSGPLSPPSPHRPTPVSSYTNISTRPVSISTKFPTDPAKAVKSQAMQNSQVHPHDVTSAKHSTRDDMQDRNPLNHPSQLHPTLQKQKLPPTVPLDAQYVQYKDEDTLFDFEGKEQTEVVEIDTTLDRNVKVTHKIRRRTRQRREKIVTEATDDDTSVENYGTTQTSATSLQERTHQAWKSRQKKNSSLRSKQDPAQPKVANQSVSFGKPNTVHHFEPTAQEKQDRQRREEEDASVDRSLDRSLNSEYTKTLESEVEDMIKDILFIGNAKKSKPGRRKFKDKPEVRRRLRQSQLALTVNAAADDDGNNKQESPAYEPNTEDNSTLPPAKPYHTHIVDRRTIDAKNDKAKMAVEAALNDSTYSTESHMSSQLSSQAPTRSTLLTDDRTSVLSASSVDTGTIESLQTIESFRSEKTRNDDDPFLVMIGLVEGGLSAMSTAIGYALGESETSTQQTRRRMNARDGERREKSSNVEQSNEFNIFESCMGDAAQLLKGHEADANNKAIITGVVDNLAQDMWYNTAVVQSISTTSCSFHDSVAAQKNGVSDEFDHKLLRLSSGSKVSILALHAAHSVHKLQGVEYDESIPIDMGKELKVCPVTLKLPLGIIFLENDGGCFVTKVSPDGSAARSGGVEVGDQLACINGASSLHMKVDDICDVIANSADPSQVELVFLRYTGPFRAPEKTLLETKNKFRLGSNGSFDDSLAMKEKKSKSLWRMNPIKSNKKEASKPATIGQGETASAKKNGGFRLFGRGKKSSNNE</sequence>
<evidence type="ECO:0000313" key="3">
    <source>
        <dbReference type="EMBL" id="KAG7356030.1"/>
    </source>
</evidence>
<dbReference type="InterPro" id="IPR041489">
    <property type="entry name" value="PDZ_6"/>
</dbReference>
<feature type="compositionally biased region" description="Basic and acidic residues" evidence="1">
    <location>
        <begin position="311"/>
        <end position="328"/>
    </location>
</feature>
<dbReference type="SMART" id="SM00228">
    <property type="entry name" value="PDZ"/>
    <property type="match status" value="1"/>
</dbReference>
<keyword evidence="4" id="KW-1185">Reference proteome</keyword>
<dbReference type="AlphaFoldDB" id="A0A9K3L5F3"/>
<dbReference type="InterPro" id="IPR001478">
    <property type="entry name" value="PDZ"/>
</dbReference>
<feature type="compositionally biased region" description="Polar residues" evidence="1">
    <location>
        <begin position="416"/>
        <end position="430"/>
    </location>
</feature>
<feature type="compositionally biased region" description="Polar residues" evidence="1">
    <location>
        <begin position="278"/>
        <end position="292"/>
    </location>
</feature>
<feature type="region of interest" description="Disordered" evidence="1">
    <location>
        <begin position="973"/>
        <end position="1016"/>
    </location>
</feature>
<evidence type="ECO:0000259" key="2">
    <source>
        <dbReference type="PROSITE" id="PS50106"/>
    </source>
</evidence>
<protein>
    <submittedName>
        <fullName evidence="3">PDZ domain containing protein</fullName>
    </submittedName>
</protein>
<feature type="compositionally biased region" description="Basic residues" evidence="1">
    <location>
        <begin position="435"/>
        <end position="445"/>
    </location>
</feature>
<feature type="region of interest" description="Disordered" evidence="1">
    <location>
        <begin position="1"/>
        <end position="150"/>
    </location>
</feature>
<reference evidence="3" key="2">
    <citation type="submission" date="2021-04" db="EMBL/GenBank/DDBJ databases">
        <authorList>
            <person name="Podell S."/>
        </authorList>
    </citation>
    <scope>NUCLEOTIDE SEQUENCE</scope>
    <source>
        <strain evidence="3">Hildebrandi</strain>
    </source>
</reference>
<dbReference type="Proteomes" id="UP000693970">
    <property type="component" value="Unassembled WGS sequence"/>
</dbReference>
<evidence type="ECO:0000256" key="1">
    <source>
        <dbReference type="SAM" id="MobiDB-lite"/>
    </source>
</evidence>
<feature type="compositionally biased region" description="Basic residues" evidence="1">
    <location>
        <begin position="529"/>
        <end position="538"/>
    </location>
</feature>
<proteinExistence type="predicted"/>
<organism evidence="3 4">
    <name type="scientific">Nitzschia inconspicua</name>
    <dbReference type="NCBI Taxonomy" id="303405"/>
    <lineage>
        <taxon>Eukaryota</taxon>
        <taxon>Sar</taxon>
        <taxon>Stramenopiles</taxon>
        <taxon>Ochrophyta</taxon>
        <taxon>Bacillariophyta</taxon>
        <taxon>Bacillariophyceae</taxon>
        <taxon>Bacillariophycidae</taxon>
        <taxon>Bacillariales</taxon>
        <taxon>Bacillariaceae</taxon>
        <taxon>Nitzschia</taxon>
    </lineage>
</organism>
<evidence type="ECO:0000313" key="4">
    <source>
        <dbReference type="Proteomes" id="UP000693970"/>
    </source>
</evidence>
<feature type="region of interest" description="Disordered" evidence="1">
    <location>
        <begin position="247"/>
        <end position="349"/>
    </location>
</feature>
<feature type="region of interest" description="Disordered" evidence="1">
    <location>
        <begin position="529"/>
        <end position="588"/>
    </location>
</feature>
<gene>
    <name evidence="3" type="ORF">IV203_000716</name>
</gene>
<feature type="region of interest" description="Disordered" evidence="1">
    <location>
        <begin position="703"/>
        <end position="730"/>
    </location>
</feature>
<feature type="compositionally biased region" description="Basic and acidic residues" evidence="1">
    <location>
        <begin position="716"/>
        <end position="727"/>
    </location>
</feature>
<comment type="caution">
    <text evidence="3">The sequence shown here is derived from an EMBL/GenBank/DDBJ whole genome shotgun (WGS) entry which is preliminary data.</text>
</comment>
<reference evidence="3" key="1">
    <citation type="journal article" date="2021" name="Sci. Rep.">
        <title>Diploid genomic architecture of Nitzschia inconspicua, an elite biomass production diatom.</title>
        <authorList>
            <person name="Oliver A."/>
            <person name="Podell S."/>
            <person name="Pinowska A."/>
            <person name="Traller J.C."/>
            <person name="Smith S.R."/>
            <person name="McClure R."/>
            <person name="Beliaev A."/>
            <person name="Bohutskyi P."/>
            <person name="Hill E.A."/>
            <person name="Rabines A."/>
            <person name="Zheng H."/>
            <person name="Allen L.Z."/>
            <person name="Kuo A."/>
            <person name="Grigoriev I.V."/>
            <person name="Allen A.E."/>
            <person name="Hazlebeck D."/>
            <person name="Allen E.E."/>
        </authorList>
    </citation>
    <scope>NUCLEOTIDE SEQUENCE</scope>
    <source>
        <strain evidence="3">Hildebrandi</strain>
    </source>
</reference>
<feature type="domain" description="PDZ" evidence="2">
    <location>
        <begin position="840"/>
        <end position="929"/>
    </location>
</feature>
<dbReference type="Pfam" id="PF17820">
    <property type="entry name" value="PDZ_6"/>
    <property type="match status" value="1"/>
</dbReference>
<feature type="region of interest" description="Disordered" evidence="1">
    <location>
        <begin position="405"/>
        <end position="500"/>
    </location>
</feature>
<dbReference type="OrthoDB" id="48991at2759"/>
<dbReference type="EMBL" id="JAGRRH010000015">
    <property type="protein sequence ID" value="KAG7356030.1"/>
    <property type="molecule type" value="Genomic_DNA"/>
</dbReference>
<feature type="compositionally biased region" description="Low complexity" evidence="1">
    <location>
        <begin position="131"/>
        <end position="148"/>
    </location>
</feature>
<feature type="compositionally biased region" description="Polar residues" evidence="1">
    <location>
        <begin position="333"/>
        <end position="344"/>
    </location>
</feature>
<feature type="compositionally biased region" description="Polar residues" evidence="1">
    <location>
        <begin position="89"/>
        <end position="106"/>
    </location>
</feature>
<feature type="compositionally biased region" description="Basic and acidic residues" evidence="1">
    <location>
        <begin position="472"/>
        <end position="499"/>
    </location>
</feature>
<accession>A0A9K3L5F3</accession>